<dbReference type="Proteomes" id="UP000749559">
    <property type="component" value="Unassembled WGS sequence"/>
</dbReference>
<dbReference type="GO" id="GO:0007283">
    <property type="term" value="P:spermatogenesis"/>
    <property type="evidence" value="ECO:0007669"/>
    <property type="project" value="TreeGrafter"/>
</dbReference>
<dbReference type="PANTHER" id="PTHR28575:SF1">
    <property type="entry name" value="MEIOSIS-SPECIFIC PROTEIN MEI4"/>
    <property type="match status" value="1"/>
</dbReference>
<feature type="region of interest" description="Disordered" evidence="3">
    <location>
        <begin position="76"/>
        <end position="101"/>
    </location>
</feature>
<dbReference type="GO" id="GO:0006310">
    <property type="term" value="P:DNA recombination"/>
    <property type="evidence" value="ECO:0007669"/>
    <property type="project" value="InterPro"/>
</dbReference>
<gene>
    <name evidence="4" type="ORF">OFUS_LOCUS23101</name>
</gene>
<evidence type="ECO:0000313" key="4">
    <source>
        <dbReference type="EMBL" id="CAH1799043.1"/>
    </source>
</evidence>
<reference evidence="4" key="1">
    <citation type="submission" date="2022-03" db="EMBL/GenBank/DDBJ databases">
        <authorList>
            <person name="Martin C."/>
        </authorList>
    </citation>
    <scope>NUCLEOTIDE SEQUENCE</scope>
</reference>
<protein>
    <submittedName>
        <fullName evidence="4">Uncharacterized protein</fullName>
    </submittedName>
</protein>
<dbReference type="OrthoDB" id="6351423at2759"/>
<evidence type="ECO:0000256" key="3">
    <source>
        <dbReference type="SAM" id="MobiDB-lite"/>
    </source>
</evidence>
<evidence type="ECO:0000256" key="1">
    <source>
        <dbReference type="ARBA" id="ARBA00023254"/>
    </source>
</evidence>
<evidence type="ECO:0000256" key="2">
    <source>
        <dbReference type="ARBA" id="ARBA00093453"/>
    </source>
</evidence>
<comment type="similarity">
    <text evidence="2">Belongs to the MEI4L family.</text>
</comment>
<keyword evidence="1" id="KW-0469">Meiosis</keyword>
<dbReference type="GO" id="GO:0048477">
    <property type="term" value="P:oogenesis"/>
    <property type="evidence" value="ECO:0007669"/>
    <property type="project" value="TreeGrafter"/>
</dbReference>
<dbReference type="Pfam" id="PF13971">
    <property type="entry name" value="Mei4"/>
    <property type="match status" value="1"/>
</dbReference>
<dbReference type="InterPro" id="IPR025888">
    <property type="entry name" value="MEI4"/>
</dbReference>
<accession>A0A8J1XJH6</accession>
<comment type="caution">
    <text evidence="4">The sequence shown here is derived from an EMBL/GenBank/DDBJ whole genome shotgun (WGS) entry which is preliminary data.</text>
</comment>
<evidence type="ECO:0000313" key="5">
    <source>
        <dbReference type="Proteomes" id="UP000749559"/>
    </source>
</evidence>
<sequence>MEAIGQYILTTKIALATAIIRSKPDGLTGAQYCASLCSAYTQNTAAVLLEKNKQLEEQVLFLRQKLHIEQSVLPHGAEQPASQQNENEVFLTPPSSSEEQTSAKLEQLKHKFSHHAHFFNSLTPILQISANTNNHTSLEIIKETAESTIEALKETIREKIVSTHVENAMKKAAKALGLLCDGNVKVFQIIRSDIEELVATLINQIMSDEDLNNMDKQHSKSHLLVTLGTCSSLKFIILEVTLKAVIKATTTLQKSTKHSLDPVLHDNLYYLLWSMEEILQAECMASLKERVLVAIERRQIVDHLEEAMLHLTNNYPLVTMYIMKLIHMLEFLQQTEK</sequence>
<dbReference type="AlphaFoldDB" id="A0A8J1XJH6"/>
<dbReference type="GO" id="GO:0007129">
    <property type="term" value="P:homologous chromosome pairing at meiosis"/>
    <property type="evidence" value="ECO:0007669"/>
    <property type="project" value="TreeGrafter"/>
</dbReference>
<proteinExistence type="inferred from homology"/>
<organism evidence="4 5">
    <name type="scientific">Owenia fusiformis</name>
    <name type="common">Polychaete worm</name>
    <dbReference type="NCBI Taxonomy" id="6347"/>
    <lineage>
        <taxon>Eukaryota</taxon>
        <taxon>Metazoa</taxon>
        <taxon>Spiralia</taxon>
        <taxon>Lophotrochozoa</taxon>
        <taxon>Annelida</taxon>
        <taxon>Polychaeta</taxon>
        <taxon>Sedentaria</taxon>
        <taxon>Canalipalpata</taxon>
        <taxon>Sabellida</taxon>
        <taxon>Oweniida</taxon>
        <taxon>Oweniidae</taxon>
        <taxon>Owenia</taxon>
    </lineage>
</organism>
<dbReference type="PANTHER" id="PTHR28575">
    <property type="entry name" value="MEIOSIS-SPECIFIC PROTEIN MEI4"/>
    <property type="match status" value="1"/>
</dbReference>
<dbReference type="GO" id="GO:0042138">
    <property type="term" value="P:meiotic DNA double-strand break formation"/>
    <property type="evidence" value="ECO:0007669"/>
    <property type="project" value="InterPro"/>
</dbReference>
<dbReference type="GO" id="GO:0000800">
    <property type="term" value="C:lateral element"/>
    <property type="evidence" value="ECO:0007669"/>
    <property type="project" value="TreeGrafter"/>
</dbReference>
<keyword evidence="5" id="KW-1185">Reference proteome</keyword>
<dbReference type="EMBL" id="CAIIXF020000011">
    <property type="protein sequence ID" value="CAH1799043.1"/>
    <property type="molecule type" value="Genomic_DNA"/>
</dbReference>
<name>A0A8J1XJH6_OWEFU</name>
<feature type="compositionally biased region" description="Polar residues" evidence="3">
    <location>
        <begin position="80"/>
        <end position="101"/>
    </location>
</feature>